<accession>A0A6A6TDT5</accession>
<reference evidence="1" key="1">
    <citation type="journal article" date="2020" name="Stud. Mycol.">
        <title>101 Dothideomycetes genomes: a test case for predicting lifestyles and emergence of pathogens.</title>
        <authorList>
            <person name="Haridas S."/>
            <person name="Albert R."/>
            <person name="Binder M."/>
            <person name="Bloem J."/>
            <person name="Labutti K."/>
            <person name="Salamov A."/>
            <person name="Andreopoulos B."/>
            <person name="Baker S."/>
            <person name="Barry K."/>
            <person name="Bills G."/>
            <person name="Bluhm B."/>
            <person name="Cannon C."/>
            <person name="Castanera R."/>
            <person name="Culley D."/>
            <person name="Daum C."/>
            <person name="Ezra D."/>
            <person name="Gonzalez J."/>
            <person name="Henrissat B."/>
            <person name="Kuo A."/>
            <person name="Liang C."/>
            <person name="Lipzen A."/>
            <person name="Lutzoni F."/>
            <person name="Magnuson J."/>
            <person name="Mondo S."/>
            <person name="Nolan M."/>
            <person name="Ohm R."/>
            <person name="Pangilinan J."/>
            <person name="Park H.-J."/>
            <person name="Ramirez L."/>
            <person name="Alfaro M."/>
            <person name="Sun H."/>
            <person name="Tritt A."/>
            <person name="Yoshinaga Y."/>
            <person name="Zwiers L.-H."/>
            <person name="Turgeon B."/>
            <person name="Goodwin S."/>
            <person name="Spatafora J."/>
            <person name="Crous P."/>
            <person name="Grigoriev I."/>
        </authorList>
    </citation>
    <scope>NUCLEOTIDE SEQUENCE</scope>
    <source>
        <strain evidence="1">CBS 122681</strain>
    </source>
</reference>
<keyword evidence="2" id="KW-1185">Reference proteome</keyword>
<sequence>MSPPRPKISLSGEEIVSAFDGSITFRRVPHPTRYFNLEVTFHDHHPHLLHLRDMNPPQHFHYAQVEYFQVLEGALYIDVGSERILLTPESDELPVNPWVRNRVIPGPLSETTPITKFLLSGPASTTNRMLDYTFYENYYRYMDQMVSGGQPIEMIQILCMFDAGGSCVALPWYVPFNMIISRLIGVVVGRWVGSLLGYQPYY</sequence>
<evidence type="ECO:0000313" key="1">
    <source>
        <dbReference type="EMBL" id="KAF2657852.1"/>
    </source>
</evidence>
<evidence type="ECO:0008006" key="3">
    <source>
        <dbReference type="Google" id="ProtNLM"/>
    </source>
</evidence>
<proteinExistence type="predicted"/>
<evidence type="ECO:0000313" key="2">
    <source>
        <dbReference type="Proteomes" id="UP000799324"/>
    </source>
</evidence>
<dbReference type="OrthoDB" id="9976870at2759"/>
<protein>
    <recommendedName>
        <fullName evidence="3">Cupin 2 conserved barrel domain-containing protein</fullName>
    </recommendedName>
</protein>
<organism evidence="1 2">
    <name type="scientific">Lophiostoma macrostomum CBS 122681</name>
    <dbReference type="NCBI Taxonomy" id="1314788"/>
    <lineage>
        <taxon>Eukaryota</taxon>
        <taxon>Fungi</taxon>
        <taxon>Dikarya</taxon>
        <taxon>Ascomycota</taxon>
        <taxon>Pezizomycotina</taxon>
        <taxon>Dothideomycetes</taxon>
        <taxon>Pleosporomycetidae</taxon>
        <taxon>Pleosporales</taxon>
        <taxon>Lophiostomataceae</taxon>
        <taxon>Lophiostoma</taxon>
    </lineage>
</organism>
<dbReference type="EMBL" id="MU004321">
    <property type="protein sequence ID" value="KAF2657852.1"/>
    <property type="molecule type" value="Genomic_DNA"/>
</dbReference>
<name>A0A6A6TDT5_9PLEO</name>
<dbReference type="Proteomes" id="UP000799324">
    <property type="component" value="Unassembled WGS sequence"/>
</dbReference>
<gene>
    <name evidence="1" type="ORF">K491DRAFT_714143</name>
</gene>
<dbReference type="AlphaFoldDB" id="A0A6A6TDT5"/>